<keyword evidence="3" id="KW-1185">Reference proteome</keyword>
<proteinExistence type="predicted"/>
<dbReference type="GeneTree" id="ENSGT01000000221079"/>
<evidence type="ECO:0000256" key="1">
    <source>
        <dbReference type="SAM" id="MobiDB-lite"/>
    </source>
</evidence>
<name>A0A8C0H4T7_CHEAB</name>
<dbReference type="AlphaFoldDB" id="A0A8C0H4T7"/>
<dbReference type="Proteomes" id="UP000694404">
    <property type="component" value="Unplaced"/>
</dbReference>
<organism evidence="2 3">
    <name type="scientific">Chelonoidis abingdonii</name>
    <name type="common">Abingdon island giant tortoise</name>
    <name type="synonym">Testudo abingdonii</name>
    <dbReference type="NCBI Taxonomy" id="106734"/>
    <lineage>
        <taxon>Eukaryota</taxon>
        <taxon>Metazoa</taxon>
        <taxon>Chordata</taxon>
        <taxon>Craniata</taxon>
        <taxon>Vertebrata</taxon>
        <taxon>Euteleostomi</taxon>
        <taxon>Archelosauria</taxon>
        <taxon>Testudinata</taxon>
        <taxon>Testudines</taxon>
        <taxon>Cryptodira</taxon>
        <taxon>Durocryptodira</taxon>
        <taxon>Testudinoidea</taxon>
        <taxon>Testudinidae</taxon>
        <taxon>Chelonoidis</taxon>
    </lineage>
</organism>
<evidence type="ECO:0000313" key="3">
    <source>
        <dbReference type="Proteomes" id="UP000694404"/>
    </source>
</evidence>
<protein>
    <submittedName>
        <fullName evidence="2">Uncharacterized protein</fullName>
    </submittedName>
</protein>
<reference evidence="2" key="2">
    <citation type="submission" date="2025-09" db="UniProtKB">
        <authorList>
            <consortium name="Ensembl"/>
        </authorList>
    </citation>
    <scope>IDENTIFICATION</scope>
</reference>
<reference evidence="2" key="1">
    <citation type="submission" date="2025-08" db="UniProtKB">
        <authorList>
            <consortium name="Ensembl"/>
        </authorList>
    </citation>
    <scope>IDENTIFICATION</scope>
</reference>
<feature type="region of interest" description="Disordered" evidence="1">
    <location>
        <begin position="1"/>
        <end position="33"/>
    </location>
</feature>
<sequence length="76" mass="8122">MAGENQHPTARKSIAAQPPAAPPRPLRSGSSERVTLKKEIRLVSACAIIIVHQSPSTSCLPLDTSRRSQDYGMVVG</sequence>
<accession>A0A8C0H4T7</accession>
<evidence type="ECO:0000313" key="2">
    <source>
        <dbReference type="Ensembl" id="ENSCABP00000018395.1"/>
    </source>
</evidence>
<dbReference type="Ensembl" id="ENSCABT00000020157.1">
    <property type="protein sequence ID" value="ENSCABP00000018395.1"/>
    <property type="gene ID" value="ENSCABG00000013615.1"/>
</dbReference>